<dbReference type="EMBL" id="DABERK010000004">
    <property type="protein sequence ID" value="HAI5331046.1"/>
    <property type="molecule type" value="Genomic_DNA"/>
</dbReference>
<reference evidence="1" key="2">
    <citation type="submission" date="2020-03" db="EMBL/GenBank/DDBJ databases">
        <authorList>
            <consortium name="NCBI Pathogen Detection Project"/>
        </authorList>
    </citation>
    <scope>NUCLEOTIDE SEQUENCE</scope>
    <source>
        <strain evidence="1">AMC_487</strain>
    </source>
</reference>
<sequence>MNKNPWDIPAWHALGREASLVTQLIGSGATAIGKANYADKIGEYYTAFFGLSVGFERLAKLILVAHYAIEHKGKMPDENIVRKFGHKLIELTNEVDSISKKMQLSLRYSRPTHKITYKILECLDSFADARRGRYANFSSLSSPNLTNNEPINKWWGEVAESILEKHYYYTVEQRRVEENARFINATLSPYTTVMYMNESTNIMQDLISASIRTGQNTIVQKWGRFYSLSIARWLATVLAELSDIASHKYGIISFYGLSEHCCSYIVEDSFLKNRKIWPLRQ</sequence>
<evidence type="ECO:0000313" key="1">
    <source>
        <dbReference type="EMBL" id="HAI5331046.1"/>
    </source>
</evidence>
<protein>
    <submittedName>
        <fullName evidence="1">Uncharacterized protein</fullName>
    </submittedName>
</protein>
<name>A0A0V9G3J7_ECOLX</name>
<organism evidence="1">
    <name type="scientific">Escherichia coli</name>
    <dbReference type="NCBI Taxonomy" id="562"/>
    <lineage>
        <taxon>Bacteria</taxon>
        <taxon>Pseudomonadati</taxon>
        <taxon>Pseudomonadota</taxon>
        <taxon>Gammaproteobacteria</taxon>
        <taxon>Enterobacterales</taxon>
        <taxon>Enterobacteriaceae</taxon>
        <taxon>Escherichia</taxon>
    </lineage>
</organism>
<dbReference type="AlphaFoldDB" id="A0A0V9G3J7"/>
<dbReference type="RefSeq" id="WP_001039127.1">
    <property type="nucleotide sequence ID" value="NZ_AP022003.1"/>
</dbReference>
<proteinExistence type="predicted"/>
<reference evidence="1" key="1">
    <citation type="journal article" date="2018" name="Genome Biol.">
        <title>SKESA: strategic k-mer extension for scrupulous assemblies.</title>
        <authorList>
            <person name="Souvorov A."/>
            <person name="Agarwala R."/>
            <person name="Lipman D.J."/>
        </authorList>
    </citation>
    <scope>NUCLEOTIDE SEQUENCE [LARGE SCALE GENOMIC DNA]</scope>
    <source>
        <strain evidence="1">AMC_487</strain>
    </source>
</reference>
<dbReference type="Proteomes" id="UP000845800">
    <property type="component" value="Unassembled WGS sequence"/>
</dbReference>
<gene>
    <name evidence="1" type="ORF">HJQ60_000973</name>
</gene>
<accession>A0A0V9G3J7</accession>
<comment type="caution">
    <text evidence="1">The sequence shown here is derived from an EMBL/GenBank/DDBJ whole genome shotgun (WGS) entry which is preliminary data.</text>
</comment>